<keyword evidence="3" id="KW-1185">Reference proteome</keyword>
<comment type="caution">
    <text evidence="2">The sequence shown here is derived from an EMBL/GenBank/DDBJ whole genome shotgun (WGS) entry which is preliminary data.</text>
</comment>
<reference evidence="2" key="1">
    <citation type="submission" date="2021-02" db="EMBL/GenBank/DDBJ databases">
        <title>Genome sequence Cadophora malorum strain M34.</title>
        <authorList>
            <person name="Stefanovic E."/>
            <person name="Vu D."/>
            <person name="Scully C."/>
            <person name="Dijksterhuis J."/>
            <person name="Roader J."/>
            <person name="Houbraken J."/>
        </authorList>
    </citation>
    <scope>NUCLEOTIDE SEQUENCE</scope>
    <source>
        <strain evidence="2">M34</strain>
    </source>
</reference>
<feature type="region of interest" description="Disordered" evidence="1">
    <location>
        <begin position="228"/>
        <end position="271"/>
    </location>
</feature>
<organism evidence="2 3">
    <name type="scientific">Cadophora malorum</name>
    <dbReference type="NCBI Taxonomy" id="108018"/>
    <lineage>
        <taxon>Eukaryota</taxon>
        <taxon>Fungi</taxon>
        <taxon>Dikarya</taxon>
        <taxon>Ascomycota</taxon>
        <taxon>Pezizomycotina</taxon>
        <taxon>Leotiomycetes</taxon>
        <taxon>Helotiales</taxon>
        <taxon>Ploettnerulaceae</taxon>
        <taxon>Cadophora</taxon>
    </lineage>
</organism>
<evidence type="ECO:0000256" key="1">
    <source>
        <dbReference type="SAM" id="MobiDB-lite"/>
    </source>
</evidence>
<proteinExistence type="predicted"/>
<name>A0A8H7TG01_9HELO</name>
<evidence type="ECO:0000313" key="2">
    <source>
        <dbReference type="EMBL" id="KAG4418128.1"/>
    </source>
</evidence>
<sequence length="310" mass="34818">MASTMTSQTVDVADHGDLAAVTSTSRVFAIPELFEAILTHSSIRDLIVSQMVSAKWASTISTSPALQQKMFFTPTSSYPYERERNSDPRVNTLLSSLFAPFFRSDESENYAWNNCRWLPPISWFQDETRRAKFLRPEASWRKMYPIQPARMIGKIDAEGGCGCGSMEREVWGVKEKLMGKATNLEGGEARSGNGATTMGFLYDLIIWIVDEWPEVEYWIDLGIPKLESSSDGSSENSVDGDELLEDDALPESDGSVEEDDSEGPETGPFRTYIRHSQECYSMRGKKFAPSGLMVHKFEEDPIELLESNEQ</sequence>
<evidence type="ECO:0008006" key="4">
    <source>
        <dbReference type="Google" id="ProtNLM"/>
    </source>
</evidence>
<feature type="compositionally biased region" description="Acidic residues" evidence="1">
    <location>
        <begin position="238"/>
        <end position="263"/>
    </location>
</feature>
<dbReference type="OrthoDB" id="3800738at2759"/>
<accession>A0A8H7TG01</accession>
<dbReference type="EMBL" id="JAFJYH010000136">
    <property type="protein sequence ID" value="KAG4418128.1"/>
    <property type="molecule type" value="Genomic_DNA"/>
</dbReference>
<protein>
    <recommendedName>
        <fullName evidence="4">F-box domain-containing protein</fullName>
    </recommendedName>
</protein>
<feature type="compositionally biased region" description="Low complexity" evidence="1">
    <location>
        <begin position="228"/>
        <end position="237"/>
    </location>
</feature>
<dbReference type="AlphaFoldDB" id="A0A8H7TG01"/>
<evidence type="ECO:0000313" key="3">
    <source>
        <dbReference type="Proteomes" id="UP000664132"/>
    </source>
</evidence>
<dbReference type="Proteomes" id="UP000664132">
    <property type="component" value="Unassembled WGS sequence"/>
</dbReference>
<gene>
    <name evidence="2" type="ORF">IFR04_008721</name>
</gene>